<keyword evidence="12" id="KW-1185">Reference proteome</keyword>
<dbReference type="Pfam" id="PF08171">
    <property type="entry name" value="Mad3_BUB1_II"/>
    <property type="match status" value="1"/>
</dbReference>
<dbReference type="Pfam" id="PF00069">
    <property type="entry name" value="Pkinase"/>
    <property type="match status" value="1"/>
</dbReference>
<dbReference type="GO" id="GO:0005634">
    <property type="term" value="C:nucleus"/>
    <property type="evidence" value="ECO:0007669"/>
    <property type="project" value="TreeGrafter"/>
</dbReference>
<evidence type="ECO:0000256" key="2">
    <source>
        <dbReference type="ARBA" id="ARBA00022454"/>
    </source>
</evidence>
<dbReference type="InterPro" id="IPR008271">
    <property type="entry name" value="Ser/Thr_kinase_AS"/>
</dbReference>
<evidence type="ECO:0000256" key="1">
    <source>
        <dbReference type="ARBA" id="ARBA00004629"/>
    </source>
</evidence>
<dbReference type="Proteomes" id="UP000094801">
    <property type="component" value="Unassembled WGS sequence"/>
</dbReference>
<dbReference type="GO" id="GO:0000776">
    <property type="term" value="C:kinetochore"/>
    <property type="evidence" value="ECO:0007669"/>
    <property type="project" value="UniProtKB-KW"/>
</dbReference>
<dbReference type="Gene3D" id="1.10.510.10">
    <property type="entry name" value="Transferase(Phosphotransferase) domain 1"/>
    <property type="match status" value="1"/>
</dbReference>
<keyword evidence="5 7" id="KW-0067">ATP-binding</keyword>
<dbReference type="GO" id="GO:0007094">
    <property type="term" value="P:mitotic spindle assembly checkpoint signaling"/>
    <property type="evidence" value="ECO:0007669"/>
    <property type="project" value="InterPro"/>
</dbReference>
<dbReference type="InterPro" id="IPR011009">
    <property type="entry name" value="Kinase-like_dom_sf"/>
</dbReference>
<dbReference type="PROSITE" id="PS50011">
    <property type="entry name" value="PROTEIN_KINASE_DOM"/>
    <property type="match status" value="1"/>
</dbReference>
<dbReference type="STRING" id="983967.A0A1E4SZM6"/>
<evidence type="ECO:0000256" key="6">
    <source>
        <dbReference type="ARBA" id="ARBA00023328"/>
    </source>
</evidence>
<keyword evidence="2" id="KW-0158">Chromosome</keyword>
<dbReference type="InterPro" id="IPR013212">
    <property type="entry name" value="Mad3/Bub1_I"/>
</dbReference>
<dbReference type="InterPro" id="IPR000719">
    <property type="entry name" value="Prot_kinase_dom"/>
</dbReference>
<evidence type="ECO:0000256" key="3">
    <source>
        <dbReference type="ARBA" id="ARBA00022741"/>
    </source>
</evidence>
<dbReference type="GO" id="GO:0051754">
    <property type="term" value="P:meiotic sister chromatid cohesion, centromeric"/>
    <property type="evidence" value="ECO:0007669"/>
    <property type="project" value="TreeGrafter"/>
</dbReference>
<keyword evidence="4" id="KW-0995">Kinetochore</keyword>
<dbReference type="PANTHER" id="PTHR14030:SF4">
    <property type="entry name" value="BUB1 KINASE, ISOFORM A-RELATED"/>
    <property type="match status" value="1"/>
</dbReference>
<dbReference type="GO" id="GO:0032991">
    <property type="term" value="C:protein-containing complex"/>
    <property type="evidence" value="ECO:0007669"/>
    <property type="project" value="UniProtKB-ARBA"/>
</dbReference>
<dbReference type="InterPro" id="IPR012572">
    <property type="entry name" value="Mad3/Bub1_II"/>
</dbReference>
<feature type="binding site" evidence="7">
    <location>
        <position position="629"/>
    </location>
    <ligand>
        <name>ATP</name>
        <dbReference type="ChEBI" id="CHEBI:30616"/>
    </ligand>
</feature>
<dbReference type="InterPro" id="IPR017441">
    <property type="entry name" value="Protein_kinase_ATP_BS"/>
</dbReference>
<dbReference type="AlphaFoldDB" id="A0A1E4SZM6"/>
<evidence type="ECO:0008006" key="13">
    <source>
        <dbReference type="Google" id="ProtNLM"/>
    </source>
</evidence>
<comment type="subcellular location">
    <subcellularLocation>
        <location evidence="1">Chromosome</location>
        <location evidence="1">Centromere</location>
        <location evidence="1">Kinetochore</location>
    </subcellularLocation>
</comment>
<dbReference type="PROSITE" id="PS00108">
    <property type="entry name" value="PROTEIN_KINASE_ST"/>
    <property type="match status" value="1"/>
</dbReference>
<sequence>MSKVSGSQIALSREAPFALPSSVSKTLPTSANTITTDFSIIEQDKENIQVLPQGRSAHMLSKTITQSTQLDRKSTLSSQRTQFENQLTPDNLLDLDDPLEPYLNYLKWIHESYPAGASSDSGLIQLLEKITHDFKDDEYYKNEIRYFKVWLEYIRFSDNPKDIFTYLHKKRIGVKLSSFYENYGKFLEAEGDFDKTESLYEQGLALDARPKGRLLKSFEEFKLRKAKFGNGSTTRRGLGTLSNPTGGGLSTIATIRKSSKSKFNIFVDGQNEEQSENKASQSPANPDGIWTHLDSMKNVKKENTPLATSWSGEKIIQTGNRQLPSKSSKFPVFNDKFKEPFVSKIIRVPGKKTEKFNFNYDLLFPDKGEEINLWELLAKTRNCYQPRTSKKRPSEEEDENSHSKSQKTESILDTTMTLQDENNTTKLLNSPTLTFFSKQAQKEVFSIINRPLIGANDDTSMNHEESTQDPMLDDGLSDFVTETLTRPVKRLSQLFKSPILPKATPPSKNNVDDDELMSSPFMDEPLNDNSFGQHVIINPLDLKLQKNLINKLSKSLSSYPEYVFTDKAFDKLALFKKLLKPNAPAVLGHPNLMIEFEEELYCFTKELGHGGYATVYLAEKPTGQAYAVKVEKPSNEWEFYILTQIASKTNGEFIKADKFIKFQDESYLILPYFSQGTILDLVNLTSTPVESLLHPKIDEQLTIYFSIQLLSQMLKLHSVGIIHGDIKPDNCMVNFSETSMNNSELTYNDIKLIDFGRSVDLSLFPPNVKFVTELDSKDNQDCPEMNMGDPWKYEPDYYGIANVMHTLLFGKFIQTKKDSNSNWVLSDPLKRYWQKDLWEELFKLLLNSNGANLSDDIKKILDQFTKWFEQNGNHATIKSKIESIMLLLSEKAKGKKKKS</sequence>
<dbReference type="OrthoDB" id="248495at2759"/>
<dbReference type="GO" id="GO:0004672">
    <property type="term" value="F:protein kinase activity"/>
    <property type="evidence" value="ECO:0007669"/>
    <property type="project" value="InterPro"/>
</dbReference>
<organism evidence="11 12">
    <name type="scientific">[Candida] arabinofermentans NRRL YB-2248</name>
    <dbReference type="NCBI Taxonomy" id="983967"/>
    <lineage>
        <taxon>Eukaryota</taxon>
        <taxon>Fungi</taxon>
        <taxon>Dikarya</taxon>
        <taxon>Ascomycota</taxon>
        <taxon>Saccharomycotina</taxon>
        <taxon>Pichiomycetes</taxon>
        <taxon>Pichiales</taxon>
        <taxon>Pichiaceae</taxon>
        <taxon>Ogataea</taxon>
        <taxon>Ogataea/Candida clade</taxon>
    </lineage>
</organism>
<evidence type="ECO:0000313" key="11">
    <source>
        <dbReference type="EMBL" id="ODV84938.1"/>
    </source>
</evidence>
<dbReference type="SMART" id="SM00777">
    <property type="entry name" value="Mad3_BUB1_I"/>
    <property type="match status" value="1"/>
</dbReference>
<protein>
    <recommendedName>
        <fullName evidence="13">Protein kinase domain-containing protein</fullName>
    </recommendedName>
</protein>
<dbReference type="GO" id="GO:0005524">
    <property type="term" value="F:ATP binding"/>
    <property type="evidence" value="ECO:0007669"/>
    <property type="project" value="UniProtKB-UniRule"/>
</dbReference>
<dbReference type="PROSITE" id="PS51489">
    <property type="entry name" value="BUB1_N"/>
    <property type="match status" value="1"/>
</dbReference>
<feature type="domain" description="BUB1 N-terminal" evidence="10">
    <location>
        <begin position="86"/>
        <end position="242"/>
    </location>
</feature>
<dbReference type="PROSITE" id="PS00107">
    <property type="entry name" value="PROTEIN_KINASE_ATP"/>
    <property type="match status" value="1"/>
</dbReference>
<keyword evidence="6" id="KW-0137">Centromere</keyword>
<dbReference type="SMART" id="SM00220">
    <property type="entry name" value="S_TKc"/>
    <property type="match status" value="1"/>
</dbReference>
<dbReference type="PANTHER" id="PTHR14030">
    <property type="entry name" value="MITOTIC CHECKPOINT SERINE/THREONINE-PROTEIN KINASE BUB1"/>
    <property type="match status" value="1"/>
</dbReference>
<proteinExistence type="predicted"/>
<dbReference type="Gene3D" id="1.25.40.430">
    <property type="match status" value="1"/>
</dbReference>
<dbReference type="InterPro" id="IPR015661">
    <property type="entry name" value="Bub1/Mad3"/>
</dbReference>
<dbReference type="SUPFAM" id="SSF56112">
    <property type="entry name" value="Protein kinase-like (PK-like)"/>
    <property type="match status" value="1"/>
</dbReference>
<feature type="domain" description="Protein kinase" evidence="9">
    <location>
        <begin position="601"/>
        <end position="886"/>
    </location>
</feature>
<evidence type="ECO:0000256" key="7">
    <source>
        <dbReference type="PROSITE-ProRule" id="PRU10141"/>
    </source>
</evidence>
<gene>
    <name evidence="11" type="ORF">CANARDRAFT_8073</name>
</gene>
<dbReference type="FunFam" id="1.25.40.430:FF:000003">
    <property type="entry name" value="Checkpoint serine/threonine-protein kinase BUB1"/>
    <property type="match status" value="1"/>
</dbReference>
<reference evidence="12" key="1">
    <citation type="submission" date="2016-04" db="EMBL/GenBank/DDBJ databases">
        <title>Comparative genomics of biotechnologically important yeasts.</title>
        <authorList>
            <consortium name="DOE Joint Genome Institute"/>
            <person name="Riley R."/>
            <person name="Haridas S."/>
            <person name="Wolfe K.H."/>
            <person name="Lopes M.R."/>
            <person name="Hittinger C.T."/>
            <person name="Goker M."/>
            <person name="Salamov A."/>
            <person name="Wisecaver J."/>
            <person name="Long T.M."/>
            <person name="Aerts A.L."/>
            <person name="Barry K."/>
            <person name="Choi C."/>
            <person name="Clum A."/>
            <person name="Coughlan A.Y."/>
            <person name="Deshpande S."/>
            <person name="Douglass A.P."/>
            <person name="Hanson S.J."/>
            <person name="Klenk H.-P."/>
            <person name="Labutti K."/>
            <person name="Lapidus A."/>
            <person name="Lindquist E."/>
            <person name="Lipzen A."/>
            <person name="Meier-Kolthoff J.P."/>
            <person name="Ohm R.A."/>
            <person name="Otillar R.P."/>
            <person name="Pangilinan J."/>
            <person name="Peng Y."/>
            <person name="Rokas A."/>
            <person name="Rosa C.A."/>
            <person name="Scheuner C."/>
            <person name="Sibirny A.A."/>
            <person name="Slot J.C."/>
            <person name="Stielow J.B."/>
            <person name="Sun H."/>
            <person name="Kurtzman C.P."/>
            <person name="Blackwell M."/>
            <person name="Grigoriev I.V."/>
            <person name="Jeffries T.W."/>
        </authorList>
    </citation>
    <scope>NUCLEOTIDE SEQUENCE [LARGE SCALE GENOMIC DNA]</scope>
    <source>
        <strain evidence="12">NRRL YB-2248</strain>
    </source>
</reference>
<dbReference type="Gene3D" id="6.10.20.170">
    <property type="match status" value="1"/>
</dbReference>
<dbReference type="EMBL" id="KV453854">
    <property type="protein sequence ID" value="ODV84938.1"/>
    <property type="molecule type" value="Genomic_DNA"/>
</dbReference>
<evidence type="ECO:0000313" key="12">
    <source>
        <dbReference type="Proteomes" id="UP000094801"/>
    </source>
</evidence>
<evidence type="ECO:0000256" key="4">
    <source>
        <dbReference type="ARBA" id="ARBA00022838"/>
    </source>
</evidence>
<dbReference type="GO" id="GO:0030447">
    <property type="term" value="P:filamentous growth"/>
    <property type="evidence" value="ECO:0007669"/>
    <property type="project" value="UniProtKB-ARBA"/>
</dbReference>
<name>A0A1E4SZM6_9ASCO</name>
<keyword evidence="3 7" id="KW-0547">Nucleotide-binding</keyword>
<feature type="region of interest" description="Disordered" evidence="8">
    <location>
        <begin position="385"/>
        <end position="410"/>
    </location>
</feature>
<evidence type="ECO:0000256" key="8">
    <source>
        <dbReference type="SAM" id="MobiDB-lite"/>
    </source>
</evidence>
<evidence type="ECO:0000259" key="10">
    <source>
        <dbReference type="PROSITE" id="PS51489"/>
    </source>
</evidence>
<accession>A0A1E4SZM6</accession>
<evidence type="ECO:0000256" key="5">
    <source>
        <dbReference type="ARBA" id="ARBA00022840"/>
    </source>
</evidence>
<dbReference type="Pfam" id="PF08311">
    <property type="entry name" value="Mad3_BUB1_I"/>
    <property type="match status" value="1"/>
</dbReference>
<evidence type="ECO:0000259" key="9">
    <source>
        <dbReference type="PROSITE" id="PS50011"/>
    </source>
</evidence>